<evidence type="ECO:0000313" key="2">
    <source>
        <dbReference type="Proteomes" id="UP000264071"/>
    </source>
</evidence>
<dbReference type="Proteomes" id="UP000264071">
    <property type="component" value="Unassembled WGS sequence"/>
</dbReference>
<dbReference type="OMA" id="KFFILEF"/>
<accession>A0A3D4V6V7</accession>
<organism evidence="1 2">
    <name type="scientific">Gemmatimonas aurantiaca</name>
    <dbReference type="NCBI Taxonomy" id="173480"/>
    <lineage>
        <taxon>Bacteria</taxon>
        <taxon>Pseudomonadati</taxon>
        <taxon>Gemmatimonadota</taxon>
        <taxon>Gemmatimonadia</taxon>
        <taxon>Gemmatimonadales</taxon>
        <taxon>Gemmatimonadaceae</taxon>
        <taxon>Gemmatimonas</taxon>
    </lineage>
</organism>
<proteinExistence type="predicted"/>
<evidence type="ECO:0000313" key="1">
    <source>
        <dbReference type="EMBL" id="HCT56472.1"/>
    </source>
</evidence>
<comment type="caution">
    <text evidence="1">The sequence shown here is derived from an EMBL/GenBank/DDBJ whole genome shotgun (WGS) entry which is preliminary data.</text>
</comment>
<protein>
    <submittedName>
        <fullName evidence="1">Uncharacterized protein</fullName>
    </submittedName>
</protein>
<gene>
    <name evidence="1" type="ORF">DGD08_04585</name>
</gene>
<name>A0A3D4V6V7_9BACT</name>
<sequence length="148" mass="15733">MSAIERVSQLRNTGVTTCTVVDLPSPGRGTSVVDQVVQGHGFRGIASEWIEVSAADAHAIVTTLLHRDLAYGTKLMSLAAASDLATPMFDAVPEPHTYFTNGDWTMNPSGNGEATLHGWNPISDATFDSGVVCLGDGRAAVFWIQDED</sequence>
<reference evidence="1 2" key="1">
    <citation type="journal article" date="2018" name="Nat. Biotechnol.">
        <title>A standardized bacterial taxonomy based on genome phylogeny substantially revises the tree of life.</title>
        <authorList>
            <person name="Parks D.H."/>
            <person name="Chuvochina M."/>
            <person name="Waite D.W."/>
            <person name="Rinke C."/>
            <person name="Skarshewski A."/>
            <person name="Chaumeil P.A."/>
            <person name="Hugenholtz P."/>
        </authorList>
    </citation>
    <scope>NUCLEOTIDE SEQUENCE [LARGE SCALE GENOMIC DNA]</scope>
    <source>
        <strain evidence="1">UBA8844</strain>
    </source>
</reference>
<dbReference type="AlphaFoldDB" id="A0A3D4V6V7"/>
<dbReference type="EMBL" id="DPIY01000005">
    <property type="protein sequence ID" value="HCT56472.1"/>
    <property type="molecule type" value="Genomic_DNA"/>
</dbReference>